<name>A0A318T2X2_9RHOB</name>
<dbReference type="AlphaFoldDB" id="A0A318T2X2"/>
<dbReference type="EMBL" id="QJTE01000002">
    <property type="protein sequence ID" value="PYE84564.1"/>
    <property type="molecule type" value="Genomic_DNA"/>
</dbReference>
<evidence type="ECO:0000256" key="5">
    <source>
        <dbReference type="RuleBase" id="RU362076"/>
    </source>
</evidence>
<keyword evidence="8" id="KW-0282">Flagellum</keyword>
<protein>
    <recommendedName>
        <fullName evidence="2 5">Basal-body rod modification protein FlgD</fullName>
    </recommendedName>
</protein>
<evidence type="ECO:0000256" key="1">
    <source>
        <dbReference type="ARBA" id="ARBA00010577"/>
    </source>
</evidence>
<feature type="domain" description="FlgD/Vpr Ig-like" evidence="7">
    <location>
        <begin position="112"/>
        <end position="179"/>
    </location>
</feature>
<keyword evidence="9" id="KW-1185">Reference proteome</keyword>
<accession>A0A318T2X2</accession>
<evidence type="ECO:0000313" key="8">
    <source>
        <dbReference type="EMBL" id="PYE84564.1"/>
    </source>
</evidence>
<dbReference type="Gene3D" id="2.60.40.4070">
    <property type="match status" value="1"/>
</dbReference>
<evidence type="ECO:0000256" key="3">
    <source>
        <dbReference type="ARBA" id="ARBA00022795"/>
    </source>
</evidence>
<dbReference type="InterPro" id="IPR005648">
    <property type="entry name" value="FlgD"/>
</dbReference>
<keyword evidence="8" id="KW-0966">Cell projection</keyword>
<evidence type="ECO:0000256" key="4">
    <source>
        <dbReference type="ARBA" id="ARBA00024746"/>
    </source>
</evidence>
<dbReference type="OrthoDB" id="9785233at2"/>
<sequence length="228" mass="23785">MTDIATTSPLAPAGRAPAPGAATAKGSSTSALSSDFETFLKMLTTQMQNQDPLQPMESAEFSVQLATFSGVEQQVQTNDLLRQMTSAIGAGGLAEMAALVGREVRAAVPAQFDGSPVALTFTPRAEAERTELVVRDSTGAEVQRRLLPRGESTVTWTGTGADGTAMPRGLYSFEVVSQAGETVIDTQVPRLYARVDEVQSTPAGTVLILAGGTAVSQEEVDALRAPAL</sequence>
<dbReference type="Proteomes" id="UP000248311">
    <property type="component" value="Unassembled WGS sequence"/>
</dbReference>
<dbReference type="NCBIfam" id="NF009453">
    <property type="entry name" value="PRK12813.1"/>
    <property type="match status" value="1"/>
</dbReference>
<feature type="region of interest" description="Disordered" evidence="6">
    <location>
        <begin position="1"/>
        <end position="29"/>
    </location>
</feature>
<reference evidence="8 9" key="1">
    <citation type="submission" date="2018-06" db="EMBL/GenBank/DDBJ databases">
        <title>Genomic Encyclopedia of Type Strains, Phase III (KMG-III): the genomes of soil and plant-associated and newly described type strains.</title>
        <authorList>
            <person name="Whitman W."/>
        </authorList>
    </citation>
    <scope>NUCLEOTIDE SEQUENCE [LARGE SCALE GENOMIC DNA]</scope>
    <source>
        <strain evidence="8 9">CECT 9025</strain>
    </source>
</reference>
<dbReference type="Pfam" id="PF13860">
    <property type="entry name" value="FlgD_ig"/>
    <property type="match status" value="1"/>
</dbReference>
<organism evidence="8 9">
    <name type="scientific">Pseudoroseicyclus aestuarii</name>
    <dbReference type="NCBI Taxonomy" id="1795041"/>
    <lineage>
        <taxon>Bacteria</taxon>
        <taxon>Pseudomonadati</taxon>
        <taxon>Pseudomonadota</taxon>
        <taxon>Alphaproteobacteria</taxon>
        <taxon>Rhodobacterales</taxon>
        <taxon>Paracoccaceae</taxon>
        <taxon>Pseudoroseicyclus</taxon>
    </lineage>
</organism>
<keyword evidence="3 5" id="KW-1005">Bacterial flagellum biogenesis</keyword>
<dbReference type="InterPro" id="IPR025965">
    <property type="entry name" value="FlgD/Vpr_Ig-like"/>
</dbReference>
<dbReference type="Pfam" id="PF03963">
    <property type="entry name" value="FlgD"/>
    <property type="match status" value="1"/>
</dbReference>
<feature type="compositionally biased region" description="Low complexity" evidence="6">
    <location>
        <begin position="8"/>
        <end position="29"/>
    </location>
</feature>
<dbReference type="Gene3D" id="2.30.30.910">
    <property type="match status" value="1"/>
</dbReference>
<comment type="caution">
    <text evidence="8">The sequence shown here is derived from an EMBL/GenBank/DDBJ whole genome shotgun (WGS) entry which is preliminary data.</text>
</comment>
<evidence type="ECO:0000256" key="2">
    <source>
        <dbReference type="ARBA" id="ARBA00016013"/>
    </source>
</evidence>
<keyword evidence="8" id="KW-0969">Cilium</keyword>
<proteinExistence type="inferred from homology"/>
<evidence type="ECO:0000256" key="6">
    <source>
        <dbReference type="SAM" id="MobiDB-lite"/>
    </source>
</evidence>
<comment type="similarity">
    <text evidence="1 5">Belongs to the FlgD family.</text>
</comment>
<dbReference type="RefSeq" id="WP_110813646.1">
    <property type="nucleotide sequence ID" value="NZ_QJTE01000002.1"/>
</dbReference>
<gene>
    <name evidence="8" type="ORF">DFP88_102365</name>
</gene>
<evidence type="ECO:0000313" key="9">
    <source>
        <dbReference type="Proteomes" id="UP000248311"/>
    </source>
</evidence>
<dbReference type="GO" id="GO:0044781">
    <property type="term" value="P:bacterial-type flagellum organization"/>
    <property type="evidence" value="ECO:0007669"/>
    <property type="project" value="UniProtKB-UniRule"/>
</dbReference>
<evidence type="ECO:0000259" key="7">
    <source>
        <dbReference type="Pfam" id="PF13860"/>
    </source>
</evidence>
<comment type="function">
    <text evidence="4 5">Required for flagellar hook formation. May act as a scaffolding protein.</text>
</comment>